<dbReference type="Proteomes" id="UP001220377">
    <property type="component" value="Chromosome"/>
</dbReference>
<evidence type="ECO:0008006" key="4">
    <source>
        <dbReference type="Google" id="ProtNLM"/>
    </source>
</evidence>
<gene>
    <name evidence="2" type="ORF">PQ472_06250</name>
</gene>
<evidence type="ECO:0000313" key="2">
    <source>
        <dbReference type="EMBL" id="WDF81536.1"/>
    </source>
</evidence>
<protein>
    <recommendedName>
        <fullName evidence="4">Phospholipase D-like protein</fullName>
    </recommendedName>
</protein>
<organism evidence="2 3">
    <name type="scientific">Lacticaseibacillus pabuli</name>
    <dbReference type="NCBI Taxonomy" id="3025672"/>
    <lineage>
        <taxon>Bacteria</taxon>
        <taxon>Bacillati</taxon>
        <taxon>Bacillota</taxon>
        <taxon>Bacilli</taxon>
        <taxon>Lactobacillales</taxon>
        <taxon>Lactobacillaceae</taxon>
        <taxon>Lacticaseibacillus</taxon>
    </lineage>
</organism>
<keyword evidence="1" id="KW-0812">Transmembrane</keyword>
<name>A0ABY7WPD7_9LACO</name>
<dbReference type="EMBL" id="CP117884">
    <property type="protein sequence ID" value="WDF81536.1"/>
    <property type="molecule type" value="Genomic_DNA"/>
</dbReference>
<keyword evidence="3" id="KW-1185">Reference proteome</keyword>
<accession>A0ABY7WPD7</accession>
<evidence type="ECO:0000256" key="1">
    <source>
        <dbReference type="SAM" id="Phobius"/>
    </source>
</evidence>
<evidence type="ECO:0000313" key="3">
    <source>
        <dbReference type="Proteomes" id="UP001220377"/>
    </source>
</evidence>
<keyword evidence="1" id="KW-1133">Transmembrane helix</keyword>
<sequence length="66" mass="7729">MSHPQSFWLLVLNIFLSAFLWTVLLLIVFMFTKWFAGWPLLAILAVWLLPIVGIAWRVIHRSHRAA</sequence>
<reference evidence="2 3" key="1">
    <citation type="submission" date="2023-02" db="EMBL/GenBank/DDBJ databases">
        <title>Genome sequence of Lacticaseibacillus sp. KACC 23028.</title>
        <authorList>
            <person name="Kim S."/>
            <person name="Heo J."/>
            <person name="Kwon S.-W."/>
        </authorList>
    </citation>
    <scope>NUCLEOTIDE SEQUENCE [LARGE SCALE GENOMIC DNA]</scope>
    <source>
        <strain evidence="2 3">KACC 23028</strain>
    </source>
</reference>
<feature type="transmembrane region" description="Helical" evidence="1">
    <location>
        <begin position="7"/>
        <end position="31"/>
    </location>
</feature>
<dbReference type="RefSeq" id="WP_274258370.1">
    <property type="nucleotide sequence ID" value="NZ_CP117884.1"/>
</dbReference>
<proteinExistence type="predicted"/>
<feature type="transmembrane region" description="Helical" evidence="1">
    <location>
        <begin position="37"/>
        <end position="59"/>
    </location>
</feature>
<keyword evidence="1" id="KW-0472">Membrane</keyword>